<keyword evidence="4" id="KW-1185">Reference proteome</keyword>
<dbReference type="EMBL" id="SOFM01000049">
    <property type="protein sequence ID" value="TFB99900.1"/>
    <property type="molecule type" value="Genomic_DNA"/>
</dbReference>
<reference evidence="3 4" key="1">
    <citation type="submission" date="2019-03" db="EMBL/GenBank/DDBJ databases">
        <title>Genomics of glacier-inhabiting Cryobacterium strains.</title>
        <authorList>
            <person name="Liu Q."/>
            <person name="Xin Y.-H."/>
        </authorList>
    </citation>
    <scope>NUCLEOTIDE SEQUENCE [LARGE SCALE GENOMIC DNA]</scope>
    <source>
        <strain evidence="3 4">RHLT2-21</strain>
    </source>
</reference>
<dbReference type="GO" id="GO:0005524">
    <property type="term" value="F:ATP binding"/>
    <property type="evidence" value="ECO:0007669"/>
    <property type="project" value="UniProtKB-KW"/>
</dbReference>
<evidence type="ECO:0000256" key="1">
    <source>
        <dbReference type="SAM" id="MobiDB-lite"/>
    </source>
</evidence>
<evidence type="ECO:0000256" key="2">
    <source>
        <dbReference type="SAM" id="SignalP"/>
    </source>
</evidence>
<name>A0A4R8W1T7_9MICO</name>
<comment type="caution">
    <text evidence="3">The sequence shown here is derived from an EMBL/GenBank/DDBJ whole genome shotgun (WGS) entry which is preliminary data.</text>
</comment>
<gene>
    <name evidence="3" type="ORF">E3O32_15780</name>
</gene>
<feature type="signal peptide" evidence="2">
    <location>
        <begin position="1"/>
        <end position="29"/>
    </location>
</feature>
<sequence length="209" mass="21026">MTDTFSPSLLRSRRLRTGLVLATGTLALAALTGCSPAATPSASGSSTASASASAAPSATATPTPTPTPAGASVPLTCDELLTPDDVYAFNPNYGTAPDFTATSATAKTALSYQGLACGLLNQTSGEIIEISVALPNPVLMTSLTDKAIATSNPVPTYGAAPVSGFFTTKGGIGEAQVFTAKYWVTFSSPVFGEPGDAEQLMSAALSHLQ</sequence>
<evidence type="ECO:0000313" key="4">
    <source>
        <dbReference type="Proteomes" id="UP000297643"/>
    </source>
</evidence>
<feature type="compositionally biased region" description="Low complexity" evidence="1">
    <location>
        <begin position="42"/>
        <end position="72"/>
    </location>
</feature>
<keyword evidence="3" id="KW-0067">ATP-binding</keyword>
<evidence type="ECO:0000313" key="3">
    <source>
        <dbReference type="EMBL" id="TFB99900.1"/>
    </source>
</evidence>
<feature type="chain" id="PRO_5038852248" evidence="2">
    <location>
        <begin position="30"/>
        <end position="209"/>
    </location>
</feature>
<protein>
    <submittedName>
        <fullName evidence="3">Iron ABC transporter ATP-binding protein</fullName>
    </submittedName>
</protein>
<organism evidence="3 4">
    <name type="scientific">Cryobacterium mannosilyticum</name>
    <dbReference type="NCBI Taxonomy" id="1259190"/>
    <lineage>
        <taxon>Bacteria</taxon>
        <taxon>Bacillati</taxon>
        <taxon>Actinomycetota</taxon>
        <taxon>Actinomycetes</taxon>
        <taxon>Micrococcales</taxon>
        <taxon>Microbacteriaceae</taxon>
        <taxon>Cryobacterium</taxon>
    </lineage>
</organism>
<accession>A0A4R8W1T7</accession>
<proteinExistence type="predicted"/>
<keyword evidence="3" id="KW-0547">Nucleotide-binding</keyword>
<feature type="region of interest" description="Disordered" evidence="1">
    <location>
        <begin position="42"/>
        <end position="74"/>
    </location>
</feature>
<dbReference type="AlphaFoldDB" id="A0A4R8W1T7"/>
<dbReference type="RefSeq" id="WP_134510783.1">
    <property type="nucleotide sequence ID" value="NZ_SOFM01000049.1"/>
</dbReference>
<dbReference type="Proteomes" id="UP000297643">
    <property type="component" value="Unassembled WGS sequence"/>
</dbReference>
<keyword evidence="2" id="KW-0732">Signal</keyword>